<dbReference type="SUPFAM" id="SSF47413">
    <property type="entry name" value="lambda repressor-like DNA-binding domains"/>
    <property type="match status" value="1"/>
</dbReference>
<dbReference type="CDD" id="cd06267">
    <property type="entry name" value="PBP1_LacI_sugar_binding-like"/>
    <property type="match status" value="1"/>
</dbReference>
<dbReference type="Pfam" id="PF00356">
    <property type="entry name" value="LacI"/>
    <property type="match status" value="1"/>
</dbReference>
<dbReference type="InterPro" id="IPR046335">
    <property type="entry name" value="LacI/GalR-like_sensor"/>
</dbReference>
<keyword evidence="1" id="KW-0678">Repressor</keyword>
<proteinExistence type="predicted"/>
<feature type="domain" description="HTH lacI-type" evidence="5">
    <location>
        <begin position="3"/>
        <end position="57"/>
    </location>
</feature>
<dbReference type="InterPro" id="IPR000843">
    <property type="entry name" value="HTH_LacI"/>
</dbReference>
<dbReference type="InterPro" id="IPR010982">
    <property type="entry name" value="Lambda_DNA-bd_dom_sf"/>
</dbReference>
<evidence type="ECO:0000256" key="1">
    <source>
        <dbReference type="ARBA" id="ARBA00022491"/>
    </source>
</evidence>
<dbReference type="KEGG" id="plue:EWM63_06135"/>
<sequence length="349" mass="36038">MGVTIKDVAQAANVSVASVSRVLNGHSTVTDDTRARILAVMKALRYVPHVGARSLSTNLTDTVGVLLPDLYGEYFSEMIRGIDGAARRRGLHLLVASLHGGADEAATALRTMRGRVDGLLVMSPHADAAFLADNLPGQLPVVLLNSGAGGGAYASVSIDNFSAAYAMVGHLAASGHRSIGFITGPAGNFEAQERLRGYRAALAAFLPRAREAVYEGDFTEEAGTRVGTALARRKRRPGAVFAANDMMAIGAQLALQAAGVDVPGDIALAGFDDIPVARYVTPALTTVRVPIAEMGALALGRLAAQIAAGAHGGHGAAADTLDAHLVVRASSGQRAPVPSNRIPITGDRQ</sequence>
<dbReference type="Pfam" id="PF13377">
    <property type="entry name" value="Peripla_BP_3"/>
    <property type="match status" value="1"/>
</dbReference>
<dbReference type="Gene3D" id="1.10.260.40">
    <property type="entry name" value="lambda repressor-like DNA-binding domains"/>
    <property type="match status" value="1"/>
</dbReference>
<dbReference type="InterPro" id="IPR028082">
    <property type="entry name" value="Peripla_BP_I"/>
</dbReference>
<evidence type="ECO:0000256" key="4">
    <source>
        <dbReference type="ARBA" id="ARBA00023163"/>
    </source>
</evidence>
<dbReference type="PANTHER" id="PTHR30146:SF151">
    <property type="entry name" value="HTH-TYPE TRANSCRIPTIONAL REPRESSOR CYTR"/>
    <property type="match status" value="1"/>
</dbReference>
<dbReference type="PRINTS" id="PR00036">
    <property type="entry name" value="HTHLACI"/>
</dbReference>
<dbReference type="SUPFAM" id="SSF53822">
    <property type="entry name" value="Periplasmic binding protein-like I"/>
    <property type="match status" value="1"/>
</dbReference>
<dbReference type="AlphaFoldDB" id="A0A4P6KU46"/>
<name>A0A4P6KU46_9BURK</name>
<reference evidence="6 7" key="1">
    <citation type="submission" date="2019-02" db="EMBL/GenBank/DDBJ databases">
        <title>Draft Genome Sequences of Six Type Strains of the Genus Massilia.</title>
        <authorList>
            <person name="Miess H."/>
            <person name="Frediansyhah A."/>
            <person name="Gross H."/>
        </authorList>
    </citation>
    <scope>NUCLEOTIDE SEQUENCE [LARGE SCALE GENOMIC DNA]</scope>
    <source>
        <strain evidence="6 7">DSM 17473</strain>
    </source>
</reference>
<keyword evidence="7" id="KW-1185">Reference proteome</keyword>
<gene>
    <name evidence="6" type="ORF">EWM63_06135</name>
</gene>
<dbReference type="OrthoDB" id="9805642at2"/>
<dbReference type="PROSITE" id="PS50932">
    <property type="entry name" value="HTH_LACI_2"/>
    <property type="match status" value="1"/>
</dbReference>
<dbReference type="PROSITE" id="PS00356">
    <property type="entry name" value="HTH_LACI_1"/>
    <property type="match status" value="1"/>
</dbReference>
<keyword evidence="4" id="KW-0804">Transcription</keyword>
<dbReference type="EMBL" id="CP035913">
    <property type="protein sequence ID" value="QBE62601.1"/>
    <property type="molecule type" value="Genomic_DNA"/>
</dbReference>
<dbReference type="GO" id="GO:0003700">
    <property type="term" value="F:DNA-binding transcription factor activity"/>
    <property type="evidence" value="ECO:0007669"/>
    <property type="project" value="TreeGrafter"/>
</dbReference>
<keyword evidence="2" id="KW-0805">Transcription regulation</keyword>
<evidence type="ECO:0000259" key="5">
    <source>
        <dbReference type="PROSITE" id="PS50932"/>
    </source>
</evidence>
<evidence type="ECO:0000313" key="7">
    <source>
        <dbReference type="Proteomes" id="UP000290637"/>
    </source>
</evidence>
<accession>A0A4P6KU46</accession>
<protein>
    <submittedName>
        <fullName evidence="6">LacI family transcriptional regulator</fullName>
    </submittedName>
</protein>
<evidence type="ECO:0000256" key="3">
    <source>
        <dbReference type="ARBA" id="ARBA00023125"/>
    </source>
</evidence>
<evidence type="ECO:0000313" key="6">
    <source>
        <dbReference type="EMBL" id="QBE62601.1"/>
    </source>
</evidence>
<dbReference type="PANTHER" id="PTHR30146">
    <property type="entry name" value="LACI-RELATED TRANSCRIPTIONAL REPRESSOR"/>
    <property type="match status" value="1"/>
</dbReference>
<organism evidence="6 7">
    <name type="scientific">Pseudoduganella lutea</name>
    <dbReference type="NCBI Taxonomy" id="321985"/>
    <lineage>
        <taxon>Bacteria</taxon>
        <taxon>Pseudomonadati</taxon>
        <taxon>Pseudomonadota</taxon>
        <taxon>Betaproteobacteria</taxon>
        <taxon>Burkholderiales</taxon>
        <taxon>Oxalobacteraceae</taxon>
        <taxon>Telluria group</taxon>
        <taxon>Pseudoduganella</taxon>
    </lineage>
</organism>
<dbReference type="Gene3D" id="3.40.50.2300">
    <property type="match status" value="2"/>
</dbReference>
<keyword evidence="3" id="KW-0238">DNA-binding</keyword>
<dbReference type="SMART" id="SM00354">
    <property type="entry name" value="HTH_LACI"/>
    <property type="match status" value="1"/>
</dbReference>
<dbReference type="GO" id="GO:0000976">
    <property type="term" value="F:transcription cis-regulatory region binding"/>
    <property type="evidence" value="ECO:0007669"/>
    <property type="project" value="TreeGrafter"/>
</dbReference>
<dbReference type="CDD" id="cd01392">
    <property type="entry name" value="HTH_LacI"/>
    <property type="match status" value="1"/>
</dbReference>
<dbReference type="RefSeq" id="WP_130185736.1">
    <property type="nucleotide sequence ID" value="NZ_CP035913.1"/>
</dbReference>
<evidence type="ECO:0000256" key="2">
    <source>
        <dbReference type="ARBA" id="ARBA00023015"/>
    </source>
</evidence>
<dbReference type="Proteomes" id="UP000290637">
    <property type="component" value="Chromosome"/>
</dbReference>